<keyword evidence="1 2" id="KW-0238">DNA-binding</keyword>
<dbReference type="InterPro" id="IPR036271">
    <property type="entry name" value="Tet_transcr_reg_TetR-rel_C_sf"/>
</dbReference>
<dbReference type="SUPFAM" id="SSF46689">
    <property type="entry name" value="Homeodomain-like"/>
    <property type="match status" value="1"/>
</dbReference>
<dbReference type="InterPro" id="IPR001647">
    <property type="entry name" value="HTH_TetR"/>
</dbReference>
<reference evidence="4 5" key="1">
    <citation type="submission" date="2022-06" db="EMBL/GenBank/DDBJ databases">
        <title>Genomic Encyclopedia of Archaeal and Bacterial Type Strains, Phase II (KMG-II): from individual species to whole genera.</title>
        <authorList>
            <person name="Goeker M."/>
        </authorList>
    </citation>
    <scope>NUCLEOTIDE SEQUENCE [LARGE SCALE GENOMIC DNA]</scope>
    <source>
        <strain evidence="4 5">DSM 44693</strain>
    </source>
</reference>
<name>A0ABT1HDP8_9NOCA</name>
<feature type="DNA-binding region" description="H-T-H motif" evidence="2">
    <location>
        <begin position="33"/>
        <end position="52"/>
    </location>
</feature>
<dbReference type="Pfam" id="PF00440">
    <property type="entry name" value="TetR_N"/>
    <property type="match status" value="1"/>
</dbReference>
<sequence length="191" mass="20560">MVPDPDIELTPKAQRILEFASKLFYEQGIHAVGVDTIAHDAGVTKKTLYERFGSKDGLVTTYLRDRDRRWRIRRDAAVESAGPGCAERLRAAFDASATWSDTDGGKGCGSINAHAEFSDETHPVAVLIAEQKRETLDFFRRILAVGGVTDESVVEAVMALHEGALVAHGIGIGSDPWGSARDAALRLAGVG</sequence>
<dbReference type="PRINTS" id="PR00455">
    <property type="entry name" value="HTHTETR"/>
</dbReference>
<comment type="caution">
    <text evidence="4">The sequence shown here is derived from an EMBL/GenBank/DDBJ whole genome shotgun (WGS) entry which is preliminary data.</text>
</comment>
<dbReference type="PANTHER" id="PTHR30055:SF200">
    <property type="entry name" value="HTH-TYPE TRANSCRIPTIONAL REPRESSOR BDCR"/>
    <property type="match status" value="1"/>
</dbReference>
<evidence type="ECO:0000313" key="5">
    <source>
        <dbReference type="Proteomes" id="UP001206895"/>
    </source>
</evidence>
<evidence type="ECO:0000259" key="3">
    <source>
        <dbReference type="PROSITE" id="PS50977"/>
    </source>
</evidence>
<accession>A0ABT1HDP8</accession>
<dbReference type="InterPro" id="IPR009057">
    <property type="entry name" value="Homeodomain-like_sf"/>
</dbReference>
<dbReference type="EMBL" id="JAMTCJ010000002">
    <property type="protein sequence ID" value="MCP2175811.1"/>
    <property type="molecule type" value="Genomic_DNA"/>
</dbReference>
<dbReference type="Gene3D" id="1.10.357.10">
    <property type="entry name" value="Tetracycline Repressor, domain 2"/>
    <property type="match status" value="1"/>
</dbReference>
<evidence type="ECO:0000256" key="1">
    <source>
        <dbReference type="ARBA" id="ARBA00023125"/>
    </source>
</evidence>
<gene>
    <name evidence="4" type="ORF">LX13_001630</name>
</gene>
<evidence type="ECO:0000313" key="4">
    <source>
        <dbReference type="EMBL" id="MCP2175811.1"/>
    </source>
</evidence>
<dbReference type="PANTHER" id="PTHR30055">
    <property type="entry name" value="HTH-TYPE TRANSCRIPTIONAL REGULATOR RUTR"/>
    <property type="match status" value="1"/>
</dbReference>
<keyword evidence="5" id="KW-1185">Reference proteome</keyword>
<dbReference type="InterPro" id="IPR050109">
    <property type="entry name" value="HTH-type_TetR-like_transc_reg"/>
</dbReference>
<evidence type="ECO:0000256" key="2">
    <source>
        <dbReference type="PROSITE-ProRule" id="PRU00335"/>
    </source>
</evidence>
<dbReference type="PROSITE" id="PS50977">
    <property type="entry name" value="HTH_TETR_2"/>
    <property type="match status" value="1"/>
</dbReference>
<protein>
    <submittedName>
        <fullName evidence="4">Transcriptional regulator, TetR family</fullName>
    </submittedName>
</protein>
<organism evidence="4 5">
    <name type="scientific">Williamsia maris</name>
    <dbReference type="NCBI Taxonomy" id="72806"/>
    <lineage>
        <taxon>Bacteria</taxon>
        <taxon>Bacillati</taxon>
        <taxon>Actinomycetota</taxon>
        <taxon>Actinomycetes</taxon>
        <taxon>Mycobacteriales</taxon>
        <taxon>Nocardiaceae</taxon>
        <taxon>Williamsia</taxon>
    </lineage>
</organism>
<proteinExistence type="predicted"/>
<feature type="domain" description="HTH tetR-type" evidence="3">
    <location>
        <begin position="10"/>
        <end position="70"/>
    </location>
</feature>
<dbReference type="RefSeq" id="WP_253660852.1">
    <property type="nucleotide sequence ID" value="NZ_BAAAJQ010000001.1"/>
</dbReference>
<dbReference type="SUPFAM" id="SSF48498">
    <property type="entry name" value="Tetracyclin repressor-like, C-terminal domain"/>
    <property type="match status" value="1"/>
</dbReference>
<dbReference type="Proteomes" id="UP001206895">
    <property type="component" value="Unassembled WGS sequence"/>
</dbReference>